<dbReference type="InterPro" id="IPR048538">
    <property type="entry name" value="Rrn7_cyclin_C"/>
</dbReference>
<dbReference type="GO" id="GO:0001164">
    <property type="term" value="F:RNA polymerase I core promoter sequence-specific DNA binding"/>
    <property type="evidence" value="ECO:0007669"/>
    <property type="project" value="InterPro"/>
</dbReference>
<evidence type="ECO:0000256" key="5">
    <source>
        <dbReference type="ARBA" id="ARBA00022833"/>
    </source>
</evidence>
<keyword evidence="5" id="KW-0862">Zinc</keyword>
<accession>A0A1Q3BGV3</accession>
<comment type="subcellular location">
    <subcellularLocation>
        <location evidence="1">Nucleus</location>
        <location evidence="1">Nucleolus</location>
    </subcellularLocation>
</comment>
<feature type="compositionally biased region" description="Low complexity" evidence="10">
    <location>
        <begin position="74"/>
        <end position="92"/>
    </location>
</feature>
<reference evidence="13" key="1">
    <citation type="submission" date="2016-04" db="EMBL/GenBank/DDBJ databases">
        <title>Cephalotus genome sequencing.</title>
        <authorList>
            <person name="Fukushima K."/>
            <person name="Hasebe M."/>
            <person name="Fang X."/>
        </authorList>
    </citation>
    <scope>NUCLEOTIDE SEQUENCE [LARGE SCALE GENOMIC DNA]</scope>
    <source>
        <strain evidence="13">cv. St1</strain>
    </source>
</reference>
<dbReference type="InParanoid" id="A0A1Q3BGV3"/>
<evidence type="ECO:0000256" key="6">
    <source>
        <dbReference type="ARBA" id="ARBA00023015"/>
    </source>
</evidence>
<sequence>MEQTDYSKWTCKMCSNVGLEDGNDGYFYCIRCGSQADDIMETGVADEDFVDKGDGRGALYSASHRHVLHRQPITQSQSQSQFWSQFTQPQTPNNSKDVKEEEEYGDGVGPTEPGDFGDVGVAGYEEYYREVRMRYVMGLQLMIQFQSEALVKKFKVHPSICGFVGPIWMRFLAQSGVMNQGWADEIIQHSELQIPGDPKEFKARVKYRLEPHNIHGKRAVMIWYKALRKRMPLSCSLAISFLACHVAREAVLPTDIVKWSIEGHLPYFAAYLEIEKSFGQASGACPISATVMFRPSKAIPLQKLESLAASIAQSIGCLLPPVNFYAIASRYLNRLFLPVEKILPHACRIYVWSMPPDLWLSTNKLRLPTRVYVMAILIVAIRILYDINGYGTWESSLSAHNDSSSTLEHGETMDFTCSPSMVNDAKGGSDSPSHKSEDSGKNAYRNTSNKQKSELDATELLNNLEAKYNELGEAYEYTEDLSTYLEYCKDVAFAGLKPPFEDFEEEKIIEEFWKFYEKEKDDEPSEDLEAQPSRDINQKRSRDNNESPSKESKRVRDNSCVGGSSTDHGTSDKDGCSPHSPDDVHSSHSQECQYPECNGKSCAYKDRAIRRMKLDMEENKFCYISPRVKLKRLDYLHYARKMDEGAMTYVAHADYYILLRACARVAQVSVRIMHVGVLSFERRLAWLEKRIDHCLHLKPPNITCEFCCNMPEHGTDDPIGSSNLSI</sequence>
<evidence type="ECO:0000256" key="8">
    <source>
        <dbReference type="ARBA" id="ARBA00023163"/>
    </source>
</evidence>
<name>A0A1Q3BGV3_CEPFO</name>
<organism evidence="12 13">
    <name type="scientific">Cephalotus follicularis</name>
    <name type="common">Albany pitcher plant</name>
    <dbReference type="NCBI Taxonomy" id="3775"/>
    <lineage>
        <taxon>Eukaryota</taxon>
        <taxon>Viridiplantae</taxon>
        <taxon>Streptophyta</taxon>
        <taxon>Embryophyta</taxon>
        <taxon>Tracheophyta</taxon>
        <taxon>Spermatophyta</taxon>
        <taxon>Magnoliopsida</taxon>
        <taxon>eudicotyledons</taxon>
        <taxon>Gunneridae</taxon>
        <taxon>Pentapetalae</taxon>
        <taxon>rosids</taxon>
        <taxon>fabids</taxon>
        <taxon>Oxalidales</taxon>
        <taxon>Cephalotaceae</taxon>
        <taxon>Cephalotus</taxon>
    </lineage>
</organism>
<dbReference type="STRING" id="3775.A0A1Q3BGV3"/>
<dbReference type="FunCoup" id="A0A1Q3BGV3">
    <property type="interactions" value="251"/>
</dbReference>
<comment type="caution">
    <text evidence="12">The sequence shown here is derived from an EMBL/GenBank/DDBJ whole genome shotgun (WGS) entry which is preliminary data.</text>
</comment>
<keyword evidence="7" id="KW-0238">DNA-binding</keyword>
<keyword evidence="3" id="KW-0479">Metal-binding</keyword>
<evidence type="ECO:0000313" key="12">
    <source>
        <dbReference type="EMBL" id="GAV67129.1"/>
    </source>
</evidence>
<dbReference type="EMBL" id="BDDD01000524">
    <property type="protein sequence ID" value="GAV67129.1"/>
    <property type="molecule type" value="Genomic_DNA"/>
</dbReference>
<keyword evidence="4" id="KW-0863">Zinc-finger</keyword>
<dbReference type="GO" id="GO:0008270">
    <property type="term" value="F:zinc ion binding"/>
    <property type="evidence" value="ECO:0007669"/>
    <property type="project" value="UniProtKB-KW"/>
</dbReference>
<proteinExistence type="inferred from homology"/>
<keyword evidence="9" id="KW-0539">Nucleus</keyword>
<dbReference type="InterPro" id="IPR033599">
    <property type="entry name" value="TAF1B/Rrn7"/>
</dbReference>
<evidence type="ECO:0000256" key="4">
    <source>
        <dbReference type="ARBA" id="ARBA00022771"/>
    </source>
</evidence>
<feature type="domain" description="Rrn7/TAF1B C-terminal cyclin" evidence="11">
    <location>
        <begin position="303"/>
        <end position="400"/>
    </location>
</feature>
<evidence type="ECO:0000256" key="2">
    <source>
        <dbReference type="ARBA" id="ARBA00006899"/>
    </source>
</evidence>
<comment type="similarity">
    <text evidence="2">Belongs to the RRN7/TAF1B family.</text>
</comment>
<feature type="region of interest" description="Disordered" evidence="10">
    <location>
        <begin position="421"/>
        <end position="455"/>
    </location>
</feature>
<dbReference type="Proteomes" id="UP000187406">
    <property type="component" value="Unassembled WGS sequence"/>
</dbReference>
<feature type="region of interest" description="Disordered" evidence="10">
    <location>
        <begin position="71"/>
        <end position="117"/>
    </location>
</feature>
<dbReference type="GO" id="GO:0042790">
    <property type="term" value="P:nucleolar large rRNA transcription by RNA polymerase I"/>
    <property type="evidence" value="ECO:0007669"/>
    <property type="project" value="TreeGrafter"/>
</dbReference>
<evidence type="ECO:0000256" key="7">
    <source>
        <dbReference type="ARBA" id="ARBA00023125"/>
    </source>
</evidence>
<feature type="compositionally biased region" description="Basic and acidic residues" evidence="10">
    <location>
        <begin position="569"/>
        <end position="588"/>
    </location>
</feature>
<dbReference type="AlphaFoldDB" id="A0A1Q3BGV3"/>
<evidence type="ECO:0000259" key="11">
    <source>
        <dbReference type="Pfam" id="PF20645"/>
    </source>
</evidence>
<keyword evidence="6" id="KW-0805">Transcription regulation</keyword>
<gene>
    <name evidence="12" type="ORF">CFOL_v3_10638</name>
</gene>
<dbReference type="PANTHER" id="PTHR31576:SF2">
    <property type="entry name" value="TATA BOX-BINDING PROTEIN-ASSOCIATED FACTOR RNA POLYMERASE I SUBUNIT B"/>
    <property type="match status" value="1"/>
</dbReference>
<evidence type="ECO:0000256" key="3">
    <source>
        <dbReference type="ARBA" id="ARBA00022723"/>
    </source>
</evidence>
<protein>
    <submittedName>
        <fullName evidence="12">RRN7 domain-containing protein</fullName>
    </submittedName>
</protein>
<feature type="region of interest" description="Disordered" evidence="10">
    <location>
        <begin position="520"/>
        <end position="593"/>
    </location>
</feature>
<keyword evidence="13" id="KW-1185">Reference proteome</keyword>
<dbReference type="OrthoDB" id="10069252at2759"/>
<evidence type="ECO:0000256" key="9">
    <source>
        <dbReference type="ARBA" id="ARBA00023242"/>
    </source>
</evidence>
<dbReference type="GO" id="GO:0070860">
    <property type="term" value="C:RNA polymerase I core factor complex"/>
    <property type="evidence" value="ECO:0007669"/>
    <property type="project" value="InterPro"/>
</dbReference>
<feature type="compositionally biased region" description="Basic and acidic residues" evidence="10">
    <location>
        <begin position="536"/>
        <end position="557"/>
    </location>
</feature>
<dbReference type="PANTHER" id="PTHR31576">
    <property type="entry name" value="TATA BOX-BINDING PROTEIN-ASSOCIATED FACTOR RNA POLYMERASE I SUBUNIT B"/>
    <property type="match status" value="1"/>
</dbReference>
<evidence type="ECO:0000256" key="10">
    <source>
        <dbReference type="SAM" id="MobiDB-lite"/>
    </source>
</evidence>
<dbReference type="Pfam" id="PF20645">
    <property type="entry name" value="Rrn7_cyclin_C"/>
    <property type="match status" value="1"/>
</dbReference>
<evidence type="ECO:0000256" key="1">
    <source>
        <dbReference type="ARBA" id="ARBA00004604"/>
    </source>
</evidence>
<keyword evidence="8" id="KW-0804">Transcription</keyword>
<evidence type="ECO:0000313" key="13">
    <source>
        <dbReference type="Proteomes" id="UP000187406"/>
    </source>
</evidence>